<sequence length="45" mass="5432">MSYLQEPQLIYFVHYGVALNMRIQDNNHKSDNLFSLAKRNLFCIW</sequence>
<organism evidence="1 2">
    <name type="scientific">Xenorhabdus doucetiae</name>
    <dbReference type="NCBI Taxonomy" id="351671"/>
    <lineage>
        <taxon>Bacteria</taxon>
        <taxon>Pseudomonadati</taxon>
        <taxon>Pseudomonadota</taxon>
        <taxon>Gammaproteobacteria</taxon>
        <taxon>Enterobacterales</taxon>
        <taxon>Morganellaceae</taxon>
        <taxon>Xenorhabdus</taxon>
    </lineage>
</organism>
<gene>
    <name evidence="1" type="ORF">XDD1_3821</name>
</gene>
<evidence type="ECO:0000313" key="2">
    <source>
        <dbReference type="Proteomes" id="UP000032721"/>
    </source>
</evidence>
<dbReference type="KEGG" id="xdo:XDD1_3821"/>
<protein>
    <submittedName>
        <fullName evidence="1">Uncharacterized protein</fullName>
    </submittedName>
</protein>
<name>A0A068QXV1_9GAMM</name>
<evidence type="ECO:0000313" key="1">
    <source>
        <dbReference type="EMBL" id="CDG19506.1"/>
    </source>
</evidence>
<dbReference type="Proteomes" id="UP000032721">
    <property type="component" value="Chromosome"/>
</dbReference>
<dbReference type="AlphaFoldDB" id="A0A068QXV1"/>
<dbReference type="HOGENOM" id="CLU_3207128_0_0_6"/>
<reference evidence="1 2" key="1">
    <citation type="submission" date="2013-07" db="EMBL/GenBank/DDBJ databases">
        <authorList>
            <person name="Genoscope - CEA"/>
        </authorList>
    </citation>
    <scope>NUCLEOTIDE SEQUENCE [LARGE SCALE GENOMIC DNA]</scope>
    <source>
        <strain evidence="2">FRM16 / DSM 17909</strain>
    </source>
</reference>
<dbReference type="EMBL" id="FO704550">
    <property type="protein sequence ID" value="CDG19506.1"/>
    <property type="molecule type" value="Genomic_DNA"/>
</dbReference>
<proteinExistence type="predicted"/>
<accession>A0A068QXV1</accession>